<dbReference type="EMBL" id="CVRI01000040">
    <property type="protein sequence ID" value="CRK94734.1"/>
    <property type="molecule type" value="Genomic_DNA"/>
</dbReference>
<dbReference type="GO" id="GO:0070180">
    <property type="term" value="F:large ribosomal subunit rRNA binding"/>
    <property type="evidence" value="ECO:0007669"/>
    <property type="project" value="TreeGrafter"/>
</dbReference>
<dbReference type="SUPFAM" id="SSF46906">
    <property type="entry name" value="Ribosomal protein L11, C-terminal domain"/>
    <property type="match status" value="1"/>
</dbReference>
<dbReference type="SUPFAM" id="SSF54747">
    <property type="entry name" value="Ribosomal L11/L12e N-terminal domain"/>
    <property type="match status" value="1"/>
</dbReference>
<evidence type="ECO:0000256" key="1">
    <source>
        <dbReference type="ARBA" id="ARBA00010537"/>
    </source>
</evidence>
<evidence type="ECO:0000256" key="2">
    <source>
        <dbReference type="ARBA" id="ARBA00022980"/>
    </source>
</evidence>
<evidence type="ECO:0000256" key="7">
    <source>
        <dbReference type="RuleBase" id="RU003978"/>
    </source>
</evidence>
<dbReference type="GO" id="GO:0006412">
    <property type="term" value="P:translation"/>
    <property type="evidence" value="ECO:0007669"/>
    <property type="project" value="InterPro"/>
</dbReference>
<keyword evidence="2 7" id="KW-0689">Ribosomal protein</keyword>
<evidence type="ECO:0000313" key="11">
    <source>
        <dbReference type="EMBL" id="CRK94734.1"/>
    </source>
</evidence>
<dbReference type="PANTHER" id="PTHR11661:SF1">
    <property type="entry name" value="LARGE RIBOSOMAL SUBUNIT PROTEIN UL11M"/>
    <property type="match status" value="1"/>
</dbReference>
<keyword evidence="8" id="KW-0175">Coiled coil</keyword>
<dbReference type="GO" id="GO:0005762">
    <property type="term" value="C:mitochondrial large ribosomal subunit"/>
    <property type="evidence" value="ECO:0007669"/>
    <property type="project" value="TreeGrafter"/>
</dbReference>
<dbReference type="GO" id="GO:0003735">
    <property type="term" value="F:structural constituent of ribosome"/>
    <property type="evidence" value="ECO:0007669"/>
    <property type="project" value="InterPro"/>
</dbReference>
<evidence type="ECO:0000259" key="9">
    <source>
        <dbReference type="Pfam" id="PF00298"/>
    </source>
</evidence>
<feature type="coiled-coil region" evidence="8">
    <location>
        <begin position="167"/>
        <end position="194"/>
    </location>
</feature>
<dbReference type="Pfam" id="PF03946">
    <property type="entry name" value="Ribosomal_L11_N"/>
    <property type="match status" value="1"/>
</dbReference>
<dbReference type="Gene3D" id="1.10.10.250">
    <property type="entry name" value="Ribosomal protein L11, C-terminal domain"/>
    <property type="match status" value="1"/>
</dbReference>
<dbReference type="CDD" id="cd00349">
    <property type="entry name" value="Ribosomal_L11"/>
    <property type="match status" value="1"/>
</dbReference>
<sequence length="206" mass="22951">MSKASRGMRNVKKVVEKVNHSSRLHTDIMAQLAVAGPPLGPQLGQRGVNIAAFCKDFNERTKDIKEGIPLPCRISGNPDRSFELVIHSPPSTFFLKQAAGIQRGAMYPKREVAGKITLKHLYEIAQIKIKDPPNALLSLEQMCNALVGVARSCGIEIVRDLDPVEYGKFLEERKVIVEAQKKELEEKREAKMLRTGYTNTEIASIK</sequence>
<evidence type="ECO:0000256" key="5">
    <source>
        <dbReference type="ARBA" id="ARBA00040104"/>
    </source>
</evidence>
<dbReference type="InterPro" id="IPR000911">
    <property type="entry name" value="Ribosomal_uL11"/>
</dbReference>
<dbReference type="InterPro" id="IPR036769">
    <property type="entry name" value="Ribosomal_uL11_C_sf"/>
</dbReference>
<dbReference type="STRING" id="568069.A0A1J1I704"/>
<evidence type="ECO:0000259" key="10">
    <source>
        <dbReference type="Pfam" id="PF03946"/>
    </source>
</evidence>
<evidence type="ECO:0000256" key="8">
    <source>
        <dbReference type="SAM" id="Coils"/>
    </source>
</evidence>
<comment type="subunit">
    <text evidence="4">Component of the mitochondrial ribosome large subunit (39S) which comprises a 16S rRNA and about 50 distinct proteins.</text>
</comment>
<protein>
    <recommendedName>
        <fullName evidence="5">Large ribosomal subunit protein uL11m</fullName>
    </recommendedName>
    <alternativeName>
        <fullName evidence="6">39S ribosomal protein L11, mitochondrial</fullName>
    </alternativeName>
</protein>
<dbReference type="HAMAP" id="MF_00736">
    <property type="entry name" value="Ribosomal_uL11"/>
    <property type="match status" value="1"/>
</dbReference>
<organism evidence="11 12">
    <name type="scientific">Clunio marinus</name>
    <dbReference type="NCBI Taxonomy" id="568069"/>
    <lineage>
        <taxon>Eukaryota</taxon>
        <taxon>Metazoa</taxon>
        <taxon>Ecdysozoa</taxon>
        <taxon>Arthropoda</taxon>
        <taxon>Hexapoda</taxon>
        <taxon>Insecta</taxon>
        <taxon>Pterygota</taxon>
        <taxon>Neoptera</taxon>
        <taxon>Endopterygota</taxon>
        <taxon>Diptera</taxon>
        <taxon>Nematocera</taxon>
        <taxon>Chironomoidea</taxon>
        <taxon>Chironomidae</taxon>
        <taxon>Clunio</taxon>
    </lineage>
</organism>
<dbReference type="PANTHER" id="PTHR11661">
    <property type="entry name" value="60S RIBOSOMAL PROTEIN L12"/>
    <property type="match status" value="1"/>
</dbReference>
<dbReference type="FunFam" id="1.10.10.250:FF:000008">
    <property type="entry name" value="39S ribosomal protein L11, mitochondrial"/>
    <property type="match status" value="1"/>
</dbReference>
<dbReference type="SMART" id="SM00649">
    <property type="entry name" value="RL11"/>
    <property type="match status" value="1"/>
</dbReference>
<gene>
    <name evidence="11" type="ORF">CLUMA_CG008234</name>
</gene>
<dbReference type="OrthoDB" id="1091498at2759"/>
<evidence type="ECO:0000313" key="12">
    <source>
        <dbReference type="Proteomes" id="UP000183832"/>
    </source>
</evidence>
<proteinExistence type="inferred from homology"/>
<keyword evidence="3 7" id="KW-0687">Ribonucleoprotein</keyword>
<feature type="domain" description="Large ribosomal subunit protein uL11 N-terminal" evidence="10">
    <location>
        <begin position="27"/>
        <end position="82"/>
    </location>
</feature>
<dbReference type="Gene3D" id="3.30.1550.10">
    <property type="entry name" value="Ribosomal protein L11/L12, N-terminal domain"/>
    <property type="match status" value="1"/>
</dbReference>
<dbReference type="InterPro" id="IPR036796">
    <property type="entry name" value="Ribosomal_uL11_N_sf"/>
</dbReference>
<dbReference type="Pfam" id="PF00298">
    <property type="entry name" value="Ribosomal_L11"/>
    <property type="match status" value="1"/>
</dbReference>
<keyword evidence="12" id="KW-1185">Reference proteome</keyword>
<evidence type="ECO:0000256" key="4">
    <source>
        <dbReference type="ARBA" id="ARBA00038782"/>
    </source>
</evidence>
<dbReference type="Proteomes" id="UP000183832">
    <property type="component" value="Unassembled WGS sequence"/>
</dbReference>
<dbReference type="AlphaFoldDB" id="A0A1J1I704"/>
<feature type="domain" description="Large ribosomal subunit protein uL11 C-terminal" evidence="9">
    <location>
        <begin position="88"/>
        <end position="157"/>
    </location>
</feature>
<reference evidence="11 12" key="1">
    <citation type="submission" date="2015-04" db="EMBL/GenBank/DDBJ databases">
        <authorList>
            <person name="Syromyatnikov M.Y."/>
            <person name="Popov V.N."/>
        </authorList>
    </citation>
    <scope>NUCLEOTIDE SEQUENCE [LARGE SCALE GENOMIC DNA]</scope>
</reference>
<evidence type="ECO:0000256" key="3">
    <source>
        <dbReference type="ARBA" id="ARBA00023274"/>
    </source>
</evidence>
<evidence type="ECO:0000256" key="6">
    <source>
        <dbReference type="ARBA" id="ARBA00041455"/>
    </source>
</evidence>
<dbReference type="InterPro" id="IPR020783">
    <property type="entry name" value="Ribosomal_uL11_C"/>
</dbReference>
<dbReference type="InterPro" id="IPR020784">
    <property type="entry name" value="Ribosomal_uL11_N"/>
</dbReference>
<name>A0A1J1I704_9DIPT</name>
<comment type="similarity">
    <text evidence="1 7">Belongs to the universal ribosomal protein uL11 family.</text>
</comment>
<accession>A0A1J1I704</accession>